<keyword evidence="3" id="KW-1185">Reference proteome</keyword>
<evidence type="ECO:0000313" key="3">
    <source>
        <dbReference type="Proteomes" id="UP000826300"/>
    </source>
</evidence>
<protein>
    <submittedName>
        <fullName evidence="2">Uncharacterized protein</fullName>
    </submittedName>
</protein>
<feature type="signal peptide" evidence="1">
    <location>
        <begin position="1"/>
        <end position="18"/>
    </location>
</feature>
<accession>A0A8G0ZU84</accession>
<reference evidence="2" key="1">
    <citation type="submission" date="2021-02" db="EMBL/GenBank/DDBJ databases">
        <title>Rhodobacter shimadae sp. nov., an aerobic anoxygenic phototrophic bacterium isolated from a hot spring.</title>
        <authorList>
            <person name="Muramatsu S."/>
            <person name="Haruta S."/>
            <person name="Hirose S."/>
            <person name="Hanada S."/>
        </authorList>
    </citation>
    <scope>NUCLEOTIDE SEQUENCE</scope>
    <source>
        <strain evidence="2">N10</strain>
    </source>
</reference>
<organism evidence="2 3">
    <name type="scientific">Neotabrizicola shimadae</name>
    <dbReference type="NCBI Taxonomy" id="2807096"/>
    <lineage>
        <taxon>Bacteria</taxon>
        <taxon>Pseudomonadati</taxon>
        <taxon>Pseudomonadota</taxon>
        <taxon>Alphaproteobacteria</taxon>
        <taxon>Rhodobacterales</taxon>
        <taxon>Paracoccaceae</taxon>
        <taxon>Neotabrizicola</taxon>
    </lineage>
</organism>
<dbReference type="RefSeq" id="WP_220660407.1">
    <property type="nucleotide sequence ID" value="NZ_CP069370.1"/>
</dbReference>
<name>A0A8G0ZU84_9RHOB</name>
<feature type="chain" id="PRO_5034423362" evidence="1">
    <location>
        <begin position="19"/>
        <end position="96"/>
    </location>
</feature>
<evidence type="ECO:0000313" key="2">
    <source>
        <dbReference type="EMBL" id="QYZ68184.1"/>
    </source>
</evidence>
<evidence type="ECO:0000256" key="1">
    <source>
        <dbReference type="SAM" id="SignalP"/>
    </source>
</evidence>
<dbReference type="EMBL" id="CP069370">
    <property type="protein sequence ID" value="QYZ68184.1"/>
    <property type="molecule type" value="Genomic_DNA"/>
</dbReference>
<sequence>MWTRLTLCLALLPLPVQAESPIAEVICAPRAQMVARLSRLYGPQPAASGLRDTDTVVEVWASPRGDWTLVQSNANGQACILAMGEAWDAAAPQLPG</sequence>
<dbReference type="Proteomes" id="UP000826300">
    <property type="component" value="Chromosome"/>
</dbReference>
<gene>
    <name evidence="2" type="ORF">JO391_10265</name>
</gene>
<dbReference type="AlphaFoldDB" id="A0A8G0ZU84"/>
<keyword evidence="1" id="KW-0732">Signal</keyword>
<proteinExistence type="predicted"/>
<dbReference type="KEGG" id="nsm:JO391_10265"/>